<accession>A0A8C3FXM5</accession>
<name>A0A8C3FXM5_CHRPI</name>
<evidence type="ECO:0000313" key="8">
    <source>
        <dbReference type="Ensembl" id="ENSCPBP00000015003.1"/>
    </source>
</evidence>
<evidence type="ECO:0000256" key="2">
    <source>
        <dbReference type="ARBA" id="ARBA00006491"/>
    </source>
</evidence>
<protein>
    <recommendedName>
        <fullName evidence="3">Protein FAM118B</fullName>
    </recommendedName>
</protein>
<keyword evidence="9" id="KW-1185">Reference proteome</keyword>
<dbReference type="GO" id="GO:0016604">
    <property type="term" value="C:nuclear body"/>
    <property type="evidence" value="ECO:0007669"/>
    <property type="project" value="UniProtKB-SubCell"/>
</dbReference>
<reference evidence="8" key="2">
    <citation type="submission" date="2025-09" db="UniProtKB">
        <authorList>
            <consortium name="Ensembl"/>
        </authorList>
    </citation>
    <scope>IDENTIFICATION</scope>
</reference>
<evidence type="ECO:0000256" key="6">
    <source>
        <dbReference type="ARBA" id="ARBA00023242"/>
    </source>
</evidence>
<dbReference type="Proteomes" id="UP000694380">
    <property type="component" value="Unplaced"/>
</dbReference>
<dbReference type="PANTHER" id="PTHR28623">
    <property type="entry name" value="PROTEIN FAM118B"/>
    <property type="match status" value="1"/>
</dbReference>
<gene>
    <name evidence="8" type="primary">FAM118B</name>
</gene>
<comment type="similarity">
    <text evidence="2">Belongs to the FAM118 family.</text>
</comment>
<comment type="subcellular location">
    <subcellularLocation>
        <location evidence="7">Nucleus</location>
        <location evidence="7">Nuclear body</location>
    </subcellularLocation>
</comment>
<dbReference type="Pfam" id="PF13289">
    <property type="entry name" value="SIR2_2"/>
    <property type="match status" value="1"/>
</dbReference>
<proteinExistence type="inferred from homology"/>
<keyword evidence="4" id="KW-0597">Phosphoprotein</keyword>
<evidence type="ECO:0000256" key="1">
    <source>
        <dbReference type="ARBA" id="ARBA00003199"/>
    </source>
</evidence>
<evidence type="ECO:0000256" key="4">
    <source>
        <dbReference type="ARBA" id="ARBA00022553"/>
    </source>
</evidence>
<evidence type="ECO:0000313" key="9">
    <source>
        <dbReference type="Proteomes" id="UP000694380"/>
    </source>
</evidence>
<keyword evidence="6" id="KW-0539">Nucleus</keyword>
<evidence type="ECO:0000256" key="7">
    <source>
        <dbReference type="ARBA" id="ARBA00034306"/>
    </source>
</evidence>
<sequence length="279" mass="31436">MASTVSVNLDKDASLDGIPPAKKPRKLLPSLKTKKPQELVLVIGTGISAAVAPKVPALKSWKGLIQALLDAAIDFDLLEEEESRKFQKCLQEDKNLVHVAHDLIQKLSPVLEWAQEKRKLSVLHIHGVYTNPSGIVLHPAGYQNVLRNTEVMIQKLYENKSFLFLGCGRTVDDTTFQALFLEAVKHKSDLEHFMLVQRGDVDEFKKLRENMLDKGIKVISYGNEYADLPDYFERLTSEISARDRTGLPREGQLNGSSTAHTEIKGMELTYIARERSWQN</sequence>
<dbReference type="AlphaFoldDB" id="A0A8C3FXM5"/>
<dbReference type="InterPro" id="IPR038916">
    <property type="entry name" value="FAM118"/>
</dbReference>
<dbReference type="GeneTree" id="ENSGT00390000010215"/>
<dbReference type="PANTHER" id="PTHR28623:SF1">
    <property type="entry name" value="PROTEIN FAM118B"/>
    <property type="match status" value="1"/>
</dbReference>
<reference evidence="8" key="1">
    <citation type="submission" date="2025-08" db="UniProtKB">
        <authorList>
            <consortium name="Ensembl"/>
        </authorList>
    </citation>
    <scope>IDENTIFICATION</scope>
</reference>
<comment type="function">
    <text evidence="1">May play a role in Cajal bodies formation.</text>
</comment>
<dbReference type="Ensembl" id="ENSCPBT00000017780.1">
    <property type="protein sequence ID" value="ENSCPBP00000015003.1"/>
    <property type="gene ID" value="ENSCPBG00000011133.1"/>
</dbReference>
<evidence type="ECO:0000256" key="5">
    <source>
        <dbReference type="ARBA" id="ARBA00022990"/>
    </source>
</evidence>
<keyword evidence="5" id="KW-0007">Acetylation</keyword>
<evidence type="ECO:0000256" key="3">
    <source>
        <dbReference type="ARBA" id="ARBA00014026"/>
    </source>
</evidence>
<organism evidence="8 9">
    <name type="scientific">Chrysemys picta bellii</name>
    <name type="common">Western painted turtle</name>
    <name type="synonym">Emys bellii</name>
    <dbReference type="NCBI Taxonomy" id="8478"/>
    <lineage>
        <taxon>Eukaryota</taxon>
        <taxon>Metazoa</taxon>
        <taxon>Chordata</taxon>
        <taxon>Craniata</taxon>
        <taxon>Vertebrata</taxon>
        <taxon>Euteleostomi</taxon>
        <taxon>Archelosauria</taxon>
        <taxon>Testudinata</taxon>
        <taxon>Testudines</taxon>
        <taxon>Cryptodira</taxon>
        <taxon>Durocryptodira</taxon>
        <taxon>Testudinoidea</taxon>
        <taxon>Emydidae</taxon>
        <taxon>Chrysemys</taxon>
    </lineage>
</organism>